<dbReference type="PANTHER" id="PTHR40628:SF1">
    <property type="entry name" value="CHROMO DOMAIN-CONTAINING PROTEIN"/>
    <property type="match status" value="1"/>
</dbReference>
<evidence type="ECO:0000313" key="1">
    <source>
        <dbReference type="EMBL" id="KAJ4145738.1"/>
    </source>
</evidence>
<proteinExistence type="predicted"/>
<keyword evidence="2" id="KW-1185">Reference proteome</keyword>
<dbReference type="RefSeq" id="XP_056049408.1">
    <property type="nucleotide sequence ID" value="XM_056195816.1"/>
</dbReference>
<protein>
    <submittedName>
        <fullName evidence="1">Uncharacterized protein</fullName>
    </submittedName>
</protein>
<dbReference type="AlphaFoldDB" id="A0A9W8UHS8"/>
<evidence type="ECO:0000313" key="2">
    <source>
        <dbReference type="Proteomes" id="UP001144673"/>
    </source>
</evidence>
<reference evidence="1" key="1">
    <citation type="journal article" date="2023" name="Access Microbiol">
        <title>De-novo genome assembly for Akanthomyces muscarius, a biocontrol agent of insect agricultural pests.</title>
        <authorList>
            <person name="Erdos Z."/>
            <person name="Studholme D.J."/>
            <person name="Raymond B."/>
            <person name="Sharma M."/>
        </authorList>
    </citation>
    <scope>NUCLEOTIDE SEQUENCE</scope>
    <source>
        <strain evidence="1">Ve6</strain>
    </source>
</reference>
<dbReference type="Proteomes" id="UP001144673">
    <property type="component" value="Chromosome 2"/>
</dbReference>
<comment type="caution">
    <text evidence="1">The sequence shown here is derived from an EMBL/GenBank/DDBJ whole genome shotgun (WGS) entry which is preliminary data.</text>
</comment>
<dbReference type="PANTHER" id="PTHR40628">
    <property type="entry name" value="CHROMO DOMAIN-CONTAINING PROTEIN"/>
    <property type="match status" value="1"/>
</dbReference>
<name>A0A9W8UHS8_AKAMU</name>
<dbReference type="KEGG" id="amus:LMH87_004575"/>
<dbReference type="GeneID" id="80891734"/>
<dbReference type="EMBL" id="JAJHUN010000011">
    <property type="protein sequence ID" value="KAJ4145738.1"/>
    <property type="molecule type" value="Genomic_DNA"/>
</dbReference>
<gene>
    <name evidence="1" type="ORF">LMH87_004575</name>
</gene>
<sequence>MSDSPLCPAWIYSATSNVHRAKDKSWFGADYQPIKSSLGPHNVSSSLHDAVLGIGTVEILVKRRPDARGAQGHGVLRLRNVLHVPSCICNVIGTPVTKEYVLRAASSGICEISDKKGKAAGYFYKLDLPGQLLQLRLSGPPVGPRVGPSPFQPQHKYKICAWWHEDHRQLTMRQLAKRAKKLPRPGVAAFDNEERAWMKREHGSVWKFMRAFGLKGNSEEDAEKARQIIRSNTAPDMADTLGTDASVVESNALVAQANKYLGAKELGWIIINYGDVLSFMVSLRLKFSDARDGLKAKKIAAILMAPDADKG</sequence>
<organism evidence="1 2">
    <name type="scientific">Akanthomyces muscarius</name>
    <name type="common">Entomopathogenic fungus</name>
    <name type="synonym">Lecanicillium muscarium</name>
    <dbReference type="NCBI Taxonomy" id="2231603"/>
    <lineage>
        <taxon>Eukaryota</taxon>
        <taxon>Fungi</taxon>
        <taxon>Dikarya</taxon>
        <taxon>Ascomycota</taxon>
        <taxon>Pezizomycotina</taxon>
        <taxon>Sordariomycetes</taxon>
        <taxon>Hypocreomycetidae</taxon>
        <taxon>Hypocreales</taxon>
        <taxon>Cordycipitaceae</taxon>
        <taxon>Akanthomyces</taxon>
    </lineage>
</organism>
<accession>A0A9W8UHS8</accession>